<comment type="caution">
    <text evidence="1">The sequence shown here is derived from an EMBL/GenBank/DDBJ whole genome shotgun (WGS) entry which is preliminary data.</text>
</comment>
<keyword evidence="2" id="KW-1185">Reference proteome</keyword>
<name>A0ABS8K9F5_9BURK</name>
<protein>
    <submittedName>
        <fullName evidence="1">Uncharacterized protein</fullName>
    </submittedName>
</protein>
<organism evidence="1 2">
    <name type="scientific">Paraburkholderia translucens</name>
    <dbReference type="NCBI Taxonomy" id="2886945"/>
    <lineage>
        <taxon>Bacteria</taxon>
        <taxon>Pseudomonadati</taxon>
        <taxon>Pseudomonadota</taxon>
        <taxon>Betaproteobacteria</taxon>
        <taxon>Burkholderiales</taxon>
        <taxon>Burkholderiaceae</taxon>
        <taxon>Paraburkholderia</taxon>
    </lineage>
</organism>
<dbReference type="Proteomes" id="UP001430614">
    <property type="component" value="Unassembled WGS sequence"/>
</dbReference>
<evidence type="ECO:0000313" key="1">
    <source>
        <dbReference type="EMBL" id="MCC8401297.1"/>
    </source>
</evidence>
<dbReference type="RefSeq" id="WP_230560184.1">
    <property type="nucleotide sequence ID" value="NZ_JAJITC010000002.1"/>
</dbReference>
<reference evidence="1 2" key="1">
    <citation type="submission" date="2021-11" db="EMBL/GenBank/DDBJ databases">
        <authorList>
            <person name="Oh E.-T."/>
            <person name="Kim S.-B."/>
        </authorList>
    </citation>
    <scope>NUCLEOTIDE SEQUENCE [LARGE SCALE GENOMIC DNA]</scope>
    <source>
        <strain evidence="1 2">MMS20-SJTN17</strain>
    </source>
</reference>
<evidence type="ECO:0000313" key="2">
    <source>
        <dbReference type="Proteomes" id="UP001430614"/>
    </source>
</evidence>
<accession>A0ABS8K9F5</accession>
<gene>
    <name evidence="1" type="ORF">LJ655_05195</name>
</gene>
<sequence length="184" mass="20545">MKHPTVHTTAPTPGVSATARWDEESFTVFCEVNCPPLPSPPEPQASLSDVLDARFGIGAPAYVMTAGTLSMHLDQQRRLAGLDFYTNPERWTVRIAEQFTDPANRTPHIETQFDEHGHAQDIGAPEVFYEPRHGILDLSWGSVTHWYGIAPTLAIGIDDHKRLTRIRLYGLTIARQHSQSAHIQ</sequence>
<proteinExistence type="predicted"/>
<dbReference type="EMBL" id="JAJITC010000002">
    <property type="protein sequence ID" value="MCC8401297.1"/>
    <property type="molecule type" value="Genomic_DNA"/>
</dbReference>